<dbReference type="STRING" id="1168035.SAMN05444280_10744"/>
<sequence>MNVGKITTIDDVLESLDKIIFQSVTQNDTCGYFAALYRQVTFEVKQGIENNYFDDGARMKRLDVVFAKRYIDAWHAWQNGQNVSQSWDAAFRFSEKQSPVVLQHLLMGMHAHINFDLGIAAAEISRNSDIQLLKNDFFRINNILSMQVNRVQNNLSSIWPFLKKILARTGKLDNHLVDFSMELARDGAWKFAENLWKTPIEKWEECIYERDSIIAAKSEIVTNPKIWIKIVFWIIRLSERGSVPVKINYLLQE</sequence>
<dbReference type="Proteomes" id="UP000184050">
    <property type="component" value="Unassembled WGS sequence"/>
</dbReference>
<dbReference type="RefSeq" id="WP_073167236.1">
    <property type="nucleotide sequence ID" value="NZ_FQZE01000007.1"/>
</dbReference>
<keyword evidence="2" id="KW-1185">Reference proteome</keyword>
<evidence type="ECO:0000313" key="2">
    <source>
        <dbReference type="Proteomes" id="UP000184050"/>
    </source>
</evidence>
<dbReference type="AlphaFoldDB" id="A0A1M6EM00"/>
<evidence type="ECO:0000313" key="1">
    <source>
        <dbReference type="EMBL" id="SHI86484.1"/>
    </source>
</evidence>
<dbReference type="Pfam" id="PF19458">
    <property type="entry name" value="DUF5995"/>
    <property type="match status" value="1"/>
</dbReference>
<dbReference type="OrthoDB" id="583431at2"/>
<proteinExistence type="predicted"/>
<organism evidence="1 2">
    <name type="scientific">Tangfeifania diversioriginum</name>
    <dbReference type="NCBI Taxonomy" id="1168035"/>
    <lineage>
        <taxon>Bacteria</taxon>
        <taxon>Pseudomonadati</taxon>
        <taxon>Bacteroidota</taxon>
        <taxon>Bacteroidia</taxon>
        <taxon>Marinilabiliales</taxon>
        <taxon>Prolixibacteraceae</taxon>
        <taxon>Tangfeifania</taxon>
    </lineage>
</organism>
<gene>
    <name evidence="1" type="ORF">SAMN05444280_10744</name>
</gene>
<reference evidence="1 2" key="1">
    <citation type="submission" date="2016-11" db="EMBL/GenBank/DDBJ databases">
        <authorList>
            <person name="Jaros S."/>
            <person name="Januszkiewicz K."/>
            <person name="Wedrychowicz H."/>
        </authorList>
    </citation>
    <scope>NUCLEOTIDE SEQUENCE [LARGE SCALE GENOMIC DNA]</scope>
    <source>
        <strain evidence="1 2">DSM 27063</strain>
    </source>
</reference>
<protein>
    <submittedName>
        <fullName evidence="1">Uncharacterized protein</fullName>
    </submittedName>
</protein>
<name>A0A1M6EM00_9BACT</name>
<dbReference type="EMBL" id="FQZE01000007">
    <property type="protein sequence ID" value="SHI86484.1"/>
    <property type="molecule type" value="Genomic_DNA"/>
</dbReference>
<dbReference type="InterPro" id="IPR046037">
    <property type="entry name" value="DUF5995"/>
</dbReference>
<accession>A0A1M6EM00</accession>